<organism evidence="1 2">
    <name type="scientific">Oryza rufipogon</name>
    <name type="common">Brownbeard rice</name>
    <name type="synonym">Asian wild rice</name>
    <dbReference type="NCBI Taxonomy" id="4529"/>
    <lineage>
        <taxon>Eukaryota</taxon>
        <taxon>Viridiplantae</taxon>
        <taxon>Streptophyta</taxon>
        <taxon>Embryophyta</taxon>
        <taxon>Tracheophyta</taxon>
        <taxon>Spermatophyta</taxon>
        <taxon>Magnoliopsida</taxon>
        <taxon>Liliopsida</taxon>
        <taxon>Poales</taxon>
        <taxon>Poaceae</taxon>
        <taxon>BOP clade</taxon>
        <taxon>Oryzoideae</taxon>
        <taxon>Oryzeae</taxon>
        <taxon>Oryzinae</taxon>
        <taxon>Oryza</taxon>
    </lineage>
</organism>
<dbReference type="Gramene" id="ORUFI08G17010.1">
    <property type="protein sequence ID" value="ORUFI08G17010.1"/>
    <property type="gene ID" value="ORUFI08G17010"/>
</dbReference>
<accession>A0A0E0QJ67</accession>
<reference evidence="2" key="1">
    <citation type="submission" date="2013-06" db="EMBL/GenBank/DDBJ databases">
        <authorList>
            <person name="Zhao Q."/>
        </authorList>
    </citation>
    <scope>NUCLEOTIDE SEQUENCE</scope>
    <source>
        <strain evidence="2">cv. W1943</strain>
    </source>
</reference>
<evidence type="ECO:0000313" key="1">
    <source>
        <dbReference type="EnsemblPlants" id="ORUFI08G17010.1"/>
    </source>
</evidence>
<dbReference type="Proteomes" id="UP000008022">
    <property type="component" value="Unassembled WGS sequence"/>
</dbReference>
<evidence type="ECO:0008006" key="3">
    <source>
        <dbReference type="Google" id="ProtNLM"/>
    </source>
</evidence>
<dbReference type="HOGENOM" id="CLU_1404526_0_0_1"/>
<reference evidence="1" key="2">
    <citation type="submission" date="2015-06" db="UniProtKB">
        <authorList>
            <consortium name="EnsemblPlants"/>
        </authorList>
    </citation>
    <scope>IDENTIFICATION</scope>
</reference>
<sequence>MKYKIGLQTLTLVLSHSFPSWLAGSAAAASSAAFASASASAPLHSLMLADVALAAAATDENGVHDPCSDTRIQRGDGFNFGIAFASVGVFYSGGSVQLSPCDRRLSLASSGQLVVFRPKVDIFGQVITTTTTSFNPVSHPHLLLPCTHLMGVGYFGWVGGFGGVCAVEKVARLLPITLGQFSSDRDDELDFLKS</sequence>
<dbReference type="EnsemblPlants" id="ORUFI08G17010.1">
    <property type="protein sequence ID" value="ORUFI08G17010.1"/>
    <property type="gene ID" value="ORUFI08G17010"/>
</dbReference>
<evidence type="ECO:0000313" key="2">
    <source>
        <dbReference type="Proteomes" id="UP000008022"/>
    </source>
</evidence>
<dbReference type="AlphaFoldDB" id="A0A0E0QJ67"/>
<keyword evidence="2" id="KW-1185">Reference proteome</keyword>
<name>A0A0E0QJ67_ORYRU</name>
<protein>
    <recommendedName>
        <fullName evidence="3">Xylanase inhibitor N-terminal domain-containing protein</fullName>
    </recommendedName>
</protein>
<dbReference type="STRING" id="4529.A0A0E0QJ67"/>
<proteinExistence type="predicted"/>